<dbReference type="EMBL" id="CAMGZC010000696">
    <property type="protein sequence ID" value="CAI0649419.1"/>
    <property type="molecule type" value="Genomic_DNA"/>
</dbReference>
<proteinExistence type="predicted"/>
<dbReference type="Proteomes" id="UP001152533">
    <property type="component" value="Unassembled WGS sequence"/>
</dbReference>
<sequence length="367" mass="41586">MDELTDAFYHWHLAAPEYNRLLKIICPKYLSRKEADDIMRQFNEIWVDDKQVLWSGVDHDMAEEWATQRGMQTLTCAMGPLMNWTHPKCRRIYKSGVQWTRYMKGVSAIFAWKIAQGHTTTLLTPPPPVRFHPSGLTNYQDIERPILKGTVDGVSVGKIIVVYPEVDGAEDMAYEYWPKDHVAKWYAKYGSKKHGTTGWRKISHKRRATIWPAKVDISPEALETMKVGEIGILITIGLLALAEVCIHLVFSLGLLVYQSASMLCPRHRGYSCGHNKPEGLKKNDVDLNVKVDEGADPASLPLSVPLSSSMKTNESVMDGVKRLRCTKVHRYSASGGKGNKIKRLKSRQRRVPKDKIDSMAKWAGRLL</sequence>
<protein>
    <submittedName>
        <fullName evidence="2">Uncharacterized protein</fullName>
    </submittedName>
</protein>
<keyword evidence="3" id="KW-1185">Reference proteome</keyword>
<evidence type="ECO:0000313" key="2">
    <source>
        <dbReference type="EMBL" id="CAI0649419.1"/>
    </source>
</evidence>
<comment type="caution">
    <text evidence="2">The sequence shown here is derived from an EMBL/GenBank/DDBJ whole genome shotgun (WGS) entry which is preliminary data.</text>
</comment>
<keyword evidence="1" id="KW-1133">Transmembrane helix</keyword>
<keyword evidence="1" id="KW-0812">Transmembrane</keyword>
<evidence type="ECO:0000256" key="1">
    <source>
        <dbReference type="SAM" id="Phobius"/>
    </source>
</evidence>
<gene>
    <name evidence="2" type="ORF">CGXH109_LOCUS85623</name>
</gene>
<accession>A0A9W4RXF4</accession>
<feature type="transmembrane region" description="Helical" evidence="1">
    <location>
        <begin position="230"/>
        <end position="257"/>
    </location>
</feature>
<evidence type="ECO:0000313" key="3">
    <source>
        <dbReference type="Proteomes" id="UP001152533"/>
    </source>
</evidence>
<reference evidence="2" key="1">
    <citation type="submission" date="2022-08" db="EMBL/GenBank/DDBJ databases">
        <authorList>
            <person name="Giroux E."/>
            <person name="Giroux E."/>
        </authorList>
    </citation>
    <scope>NUCLEOTIDE SEQUENCE</scope>
    <source>
        <strain evidence="2">H1091258</strain>
    </source>
</reference>
<name>A0A9W4RXF4_9PEZI</name>
<organism evidence="2 3">
    <name type="scientific">Colletotrichum noveboracense</name>
    <dbReference type="NCBI Taxonomy" id="2664923"/>
    <lineage>
        <taxon>Eukaryota</taxon>
        <taxon>Fungi</taxon>
        <taxon>Dikarya</taxon>
        <taxon>Ascomycota</taxon>
        <taxon>Pezizomycotina</taxon>
        <taxon>Sordariomycetes</taxon>
        <taxon>Hypocreomycetidae</taxon>
        <taxon>Glomerellales</taxon>
        <taxon>Glomerellaceae</taxon>
        <taxon>Colletotrichum</taxon>
        <taxon>Colletotrichum gloeosporioides species complex</taxon>
    </lineage>
</organism>
<dbReference type="AlphaFoldDB" id="A0A9W4RXF4"/>
<keyword evidence="1" id="KW-0472">Membrane</keyword>